<dbReference type="InterPro" id="IPR050445">
    <property type="entry name" value="Bact_polysacc_biosynth/exp"/>
</dbReference>
<evidence type="ECO:0000256" key="6">
    <source>
        <dbReference type="SAM" id="Coils"/>
    </source>
</evidence>
<dbReference type="PANTHER" id="PTHR32309">
    <property type="entry name" value="TYROSINE-PROTEIN KINASE"/>
    <property type="match status" value="1"/>
</dbReference>
<comment type="subcellular location">
    <subcellularLocation>
        <location evidence="1">Cell membrane</location>
        <topology evidence="1">Multi-pass membrane protein</topology>
    </subcellularLocation>
</comment>
<name>A0A6N9NLM0_9FLAO</name>
<dbReference type="GO" id="GO:0005886">
    <property type="term" value="C:plasma membrane"/>
    <property type="evidence" value="ECO:0007669"/>
    <property type="project" value="UniProtKB-SubCell"/>
</dbReference>
<dbReference type="PANTHER" id="PTHR32309:SF13">
    <property type="entry name" value="FERRIC ENTEROBACTIN TRANSPORT PROTEIN FEPE"/>
    <property type="match status" value="1"/>
</dbReference>
<dbReference type="RefSeq" id="WP_160633716.1">
    <property type="nucleotide sequence ID" value="NZ_WWNE01000009.1"/>
</dbReference>
<evidence type="ECO:0000256" key="7">
    <source>
        <dbReference type="SAM" id="Phobius"/>
    </source>
</evidence>
<dbReference type="GO" id="GO:0004713">
    <property type="term" value="F:protein tyrosine kinase activity"/>
    <property type="evidence" value="ECO:0007669"/>
    <property type="project" value="TreeGrafter"/>
</dbReference>
<keyword evidence="6" id="KW-0175">Coiled coil</keyword>
<keyword evidence="3 7" id="KW-0812">Transmembrane</keyword>
<dbReference type="Proteomes" id="UP000470771">
    <property type="component" value="Unassembled WGS sequence"/>
</dbReference>
<keyword evidence="5 7" id="KW-0472">Membrane</keyword>
<feature type="transmembrane region" description="Helical" evidence="7">
    <location>
        <begin position="24"/>
        <end position="43"/>
    </location>
</feature>
<evidence type="ECO:0000259" key="8">
    <source>
        <dbReference type="Pfam" id="PF02706"/>
    </source>
</evidence>
<reference evidence="9 10" key="1">
    <citation type="submission" date="2019-12" db="EMBL/GenBank/DDBJ databases">
        <authorList>
            <person name="Zhao J."/>
        </authorList>
    </citation>
    <scope>NUCLEOTIDE SEQUENCE [LARGE SCALE GENOMIC DNA]</scope>
    <source>
        <strain evidence="9 10">S-15</strain>
    </source>
</reference>
<keyword evidence="4 7" id="KW-1133">Transmembrane helix</keyword>
<evidence type="ECO:0000256" key="1">
    <source>
        <dbReference type="ARBA" id="ARBA00004651"/>
    </source>
</evidence>
<evidence type="ECO:0000256" key="4">
    <source>
        <dbReference type="ARBA" id="ARBA00022989"/>
    </source>
</evidence>
<evidence type="ECO:0000256" key="5">
    <source>
        <dbReference type="ARBA" id="ARBA00023136"/>
    </source>
</evidence>
<evidence type="ECO:0000313" key="10">
    <source>
        <dbReference type="Proteomes" id="UP000470771"/>
    </source>
</evidence>
<protein>
    <recommendedName>
        <fullName evidence="8">Polysaccharide chain length determinant N-terminal domain-containing protein</fullName>
    </recommendedName>
</protein>
<sequence length="330" mass="38415">MKSENPYELKPTTMVPLIIKWKKLLITVSIMALIISTMVSFLIEEKYESSVILFPAATTNISKTLIAERGFDDKSLLEFGEEEQAEQMLQILNSDEIRNRIIQKYDLLTHYEIDQVQKYKMTKLYNEYESNITFKRTPFMSVEINVLDRNPEVAASIANDISSLLDTAINKMQQKVALQALKIVEEEYNDFQNELNKMHQRMDELRKKGVQDYFTQVEVLSEQHAIAMQKNNQSAMRQMQSQLDTLAKYGGEYLSMTLDLEFKLKQLNFLKTKYQEAKVDATQKVEHKFIVNKAFKSEKPAYPVRWLIILVSTIGTFLFTLILITLFDLN</sequence>
<keyword evidence="2" id="KW-1003">Cell membrane</keyword>
<keyword evidence="10" id="KW-1185">Reference proteome</keyword>
<dbReference type="EMBL" id="WWNE01000009">
    <property type="protein sequence ID" value="NBG66759.1"/>
    <property type="molecule type" value="Genomic_DNA"/>
</dbReference>
<dbReference type="Pfam" id="PF02706">
    <property type="entry name" value="Wzz"/>
    <property type="match status" value="1"/>
</dbReference>
<evidence type="ECO:0000256" key="2">
    <source>
        <dbReference type="ARBA" id="ARBA00022475"/>
    </source>
</evidence>
<gene>
    <name evidence="9" type="ORF">GQN54_11595</name>
</gene>
<feature type="coiled-coil region" evidence="6">
    <location>
        <begin position="174"/>
        <end position="208"/>
    </location>
</feature>
<comment type="caution">
    <text evidence="9">The sequence shown here is derived from an EMBL/GenBank/DDBJ whole genome shotgun (WGS) entry which is preliminary data.</text>
</comment>
<accession>A0A6N9NLM0</accession>
<feature type="domain" description="Polysaccharide chain length determinant N-terminal" evidence="8">
    <location>
        <begin position="17"/>
        <end position="104"/>
    </location>
</feature>
<dbReference type="AlphaFoldDB" id="A0A6N9NLM0"/>
<proteinExistence type="predicted"/>
<organism evidence="9 10">
    <name type="scientific">Acidiluteibacter ferrifornacis</name>
    <dbReference type="NCBI Taxonomy" id="2692424"/>
    <lineage>
        <taxon>Bacteria</taxon>
        <taxon>Pseudomonadati</taxon>
        <taxon>Bacteroidota</taxon>
        <taxon>Flavobacteriia</taxon>
        <taxon>Flavobacteriales</taxon>
        <taxon>Cryomorphaceae</taxon>
        <taxon>Acidiluteibacter</taxon>
    </lineage>
</organism>
<feature type="transmembrane region" description="Helical" evidence="7">
    <location>
        <begin position="306"/>
        <end position="327"/>
    </location>
</feature>
<evidence type="ECO:0000256" key="3">
    <source>
        <dbReference type="ARBA" id="ARBA00022692"/>
    </source>
</evidence>
<evidence type="ECO:0000313" key="9">
    <source>
        <dbReference type="EMBL" id="NBG66759.1"/>
    </source>
</evidence>
<dbReference type="InterPro" id="IPR003856">
    <property type="entry name" value="LPS_length_determ_N"/>
</dbReference>